<organism evidence="3 4">
    <name type="scientific">Ottowia cancrivicina</name>
    <dbReference type="NCBI Taxonomy" id="3040346"/>
    <lineage>
        <taxon>Bacteria</taxon>
        <taxon>Pseudomonadati</taxon>
        <taxon>Pseudomonadota</taxon>
        <taxon>Betaproteobacteria</taxon>
        <taxon>Burkholderiales</taxon>
        <taxon>Comamonadaceae</taxon>
        <taxon>Ottowia</taxon>
    </lineage>
</organism>
<dbReference type="InterPro" id="IPR011757">
    <property type="entry name" value="Lytic_transglycosylase_MltB"/>
</dbReference>
<dbReference type="FunFam" id="1.10.8.350:FF:000001">
    <property type="entry name" value="Lytic murein transglycosylase B"/>
    <property type="match status" value="1"/>
</dbReference>
<protein>
    <submittedName>
        <fullName evidence="3">Lytic murein transglycosylase B</fullName>
    </submittedName>
</protein>
<dbReference type="InterPro" id="IPR023346">
    <property type="entry name" value="Lysozyme-like_dom_sf"/>
</dbReference>
<comment type="caution">
    <text evidence="3">The sequence shown here is derived from an EMBL/GenBank/DDBJ whole genome shotgun (WGS) entry which is preliminary data.</text>
</comment>
<dbReference type="GO" id="GO:0008933">
    <property type="term" value="F:peptidoglycan lytic transglycosylase activity"/>
    <property type="evidence" value="ECO:0007669"/>
    <property type="project" value="TreeGrafter"/>
</dbReference>
<dbReference type="GO" id="GO:0009253">
    <property type="term" value="P:peptidoglycan catabolic process"/>
    <property type="evidence" value="ECO:0007669"/>
    <property type="project" value="TreeGrafter"/>
</dbReference>
<reference evidence="3 4" key="1">
    <citation type="submission" date="2023-04" db="EMBL/GenBank/DDBJ databases">
        <title>Ottowia paracancer sp. nov., isolated from human stomach.</title>
        <authorList>
            <person name="Song Y."/>
        </authorList>
    </citation>
    <scope>NUCLEOTIDE SEQUENCE [LARGE SCALE GENOMIC DNA]</scope>
    <source>
        <strain evidence="3 4">10c7w1</strain>
    </source>
</reference>
<dbReference type="InterPro" id="IPR031304">
    <property type="entry name" value="SLT_2"/>
</dbReference>
<dbReference type="PANTHER" id="PTHR30163">
    <property type="entry name" value="MEMBRANE-BOUND LYTIC MUREIN TRANSGLYCOSYLASE B"/>
    <property type="match status" value="1"/>
</dbReference>
<keyword evidence="4" id="KW-1185">Reference proteome</keyword>
<dbReference type="PANTHER" id="PTHR30163:SF9">
    <property type="entry name" value="MEMBRANE-BOUND LYTIC MUREIN TRANSGLYCOSYLASE B"/>
    <property type="match status" value="1"/>
</dbReference>
<dbReference type="Gene3D" id="1.10.530.10">
    <property type="match status" value="1"/>
</dbReference>
<evidence type="ECO:0000313" key="4">
    <source>
        <dbReference type="Proteomes" id="UP001237156"/>
    </source>
</evidence>
<dbReference type="SUPFAM" id="SSF53955">
    <property type="entry name" value="Lysozyme-like"/>
    <property type="match status" value="1"/>
</dbReference>
<gene>
    <name evidence="3" type="primary">mltB</name>
    <name evidence="3" type="ORF">QB898_11470</name>
</gene>
<dbReference type="Proteomes" id="UP001237156">
    <property type="component" value="Unassembled WGS sequence"/>
</dbReference>
<dbReference type="RefSeq" id="WP_279525058.1">
    <property type="nucleotide sequence ID" value="NZ_JARVII010000031.1"/>
</dbReference>
<feature type="active site" evidence="1">
    <location>
        <position position="140"/>
    </location>
</feature>
<dbReference type="Pfam" id="PF13406">
    <property type="entry name" value="SLT_2"/>
    <property type="match status" value="1"/>
</dbReference>
<evidence type="ECO:0000259" key="2">
    <source>
        <dbReference type="Pfam" id="PF13406"/>
    </source>
</evidence>
<sequence length="358" mass="39717">MYSLTRRRFALGALAWCASGRAQPTPEAPQAEPYAYATHENALLWAEEAARRHGLDAAWARQTIASAWFNPGVQRLMRPAAYNQASSASRNWRAYRKRFLTPTHLQTGARFWQANHAALARAEAQFGVPAAAIMGILGVETIYGRNVGKYRVLDALATLAFDFPQEHPRAHQRQIFFARELAHFLVLCQRNRLEPGQPEGSYAGAMGLPQFMPSSWLQYAVDFDGDGRIDLWNSPADAIGSVANYFRAFGWRPGLPTHYAVQLQPQADLRALLAHDILPTFSPAEMAALGVTLPEKAQESAGPLALIELQNGDPARPGNEPDYVAGTENFYVITRYNWSAYYAMAVIELGQQLAQARD</sequence>
<evidence type="ECO:0000256" key="1">
    <source>
        <dbReference type="PIRSR" id="PIRSR611757-1"/>
    </source>
</evidence>
<proteinExistence type="predicted"/>
<name>A0AAW6RIY8_9BURK</name>
<dbReference type="NCBIfam" id="TIGR02282">
    <property type="entry name" value="MltB"/>
    <property type="match status" value="1"/>
</dbReference>
<accession>A0AAW6RIY8</accession>
<dbReference type="AlphaFoldDB" id="A0AAW6RIY8"/>
<dbReference type="EMBL" id="JARVII010000031">
    <property type="protein sequence ID" value="MDG9700318.1"/>
    <property type="molecule type" value="Genomic_DNA"/>
</dbReference>
<dbReference type="CDD" id="cd13399">
    <property type="entry name" value="Slt35-like"/>
    <property type="match status" value="1"/>
</dbReference>
<feature type="domain" description="Transglycosylase SLT" evidence="2">
    <location>
        <begin position="47"/>
        <end position="351"/>
    </location>
</feature>
<evidence type="ECO:0000313" key="3">
    <source>
        <dbReference type="EMBL" id="MDG9700318.1"/>
    </source>
</evidence>
<dbReference type="Gene3D" id="1.10.8.350">
    <property type="entry name" value="Bacterial muramidase"/>
    <property type="match status" value="1"/>
</dbReference>
<dbReference type="InterPro" id="IPR043426">
    <property type="entry name" value="MltB-like"/>
</dbReference>